<evidence type="ECO:0000256" key="2">
    <source>
        <dbReference type="ARBA" id="ARBA00022490"/>
    </source>
</evidence>
<dbReference type="InterPro" id="IPR020603">
    <property type="entry name" value="MraZ_dom"/>
</dbReference>
<organism evidence="9 10">
    <name type="scientific">Candidatus Lloydbacteria bacterium RIFCSPHIGHO2_01_FULL_41_20</name>
    <dbReference type="NCBI Taxonomy" id="1798657"/>
    <lineage>
        <taxon>Bacteria</taxon>
        <taxon>Candidatus Lloydiibacteriota</taxon>
    </lineage>
</organism>
<name>A0A1G2CR77_9BACT</name>
<keyword evidence="6 7" id="KW-0804">Transcription</keyword>
<keyword evidence="5 7" id="KW-0238">DNA-binding</keyword>
<gene>
    <name evidence="7" type="primary">mraZ</name>
    <name evidence="9" type="ORF">A2648_02265</name>
</gene>
<keyword evidence="3" id="KW-0677">Repeat</keyword>
<dbReference type="CDD" id="cd16320">
    <property type="entry name" value="MraZ_N"/>
    <property type="match status" value="1"/>
</dbReference>
<proteinExistence type="inferred from homology"/>
<dbReference type="InterPro" id="IPR003444">
    <property type="entry name" value="MraZ"/>
</dbReference>
<dbReference type="AlphaFoldDB" id="A0A1G2CR77"/>
<evidence type="ECO:0000256" key="4">
    <source>
        <dbReference type="ARBA" id="ARBA00023015"/>
    </source>
</evidence>
<feature type="domain" description="SpoVT-AbrB" evidence="8">
    <location>
        <begin position="5"/>
        <end position="47"/>
    </location>
</feature>
<keyword evidence="4 7" id="KW-0805">Transcription regulation</keyword>
<keyword evidence="2 7" id="KW-0963">Cytoplasm</keyword>
<accession>A0A1G2CR77</accession>
<dbReference type="CDD" id="cd16321">
    <property type="entry name" value="MraZ_C"/>
    <property type="match status" value="1"/>
</dbReference>
<dbReference type="Pfam" id="PF02381">
    <property type="entry name" value="MraZ"/>
    <property type="match status" value="2"/>
</dbReference>
<sequence length="144" mass="16320">MLIGEYVHTLDDKKRVSMPAKFRREVGKKVVITNGLDKCLFVYTMPQWEKLAQKLSELSLGRGDTRGFSRFMLASAFETDVDQLGRVLIPDALKDFAELKQRVVIAGVYGRIEIWNDKNWHKYKAGIGRQADSMAEKLGEIGAV</sequence>
<evidence type="ECO:0000256" key="5">
    <source>
        <dbReference type="ARBA" id="ARBA00023125"/>
    </source>
</evidence>
<comment type="subcellular location">
    <subcellularLocation>
        <location evidence="7">Cytoplasm</location>
        <location evidence="7">Nucleoid</location>
    </subcellularLocation>
</comment>
<dbReference type="GO" id="GO:0005737">
    <property type="term" value="C:cytoplasm"/>
    <property type="evidence" value="ECO:0007669"/>
    <property type="project" value="UniProtKB-UniRule"/>
</dbReference>
<evidence type="ECO:0000313" key="9">
    <source>
        <dbReference type="EMBL" id="OGZ03757.1"/>
    </source>
</evidence>
<dbReference type="InterPro" id="IPR037914">
    <property type="entry name" value="SpoVT-AbrB_sf"/>
</dbReference>
<feature type="domain" description="SpoVT-AbrB" evidence="8">
    <location>
        <begin position="76"/>
        <end position="119"/>
    </location>
</feature>
<dbReference type="Proteomes" id="UP000178841">
    <property type="component" value="Unassembled WGS sequence"/>
</dbReference>
<keyword evidence="9" id="KW-0131">Cell cycle</keyword>
<evidence type="ECO:0000259" key="8">
    <source>
        <dbReference type="PROSITE" id="PS51740"/>
    </source>
</evidence>
<dbReference type="SUPFAM" id="SSF89447">
    <property type="entry name" value="AbrB/MazE/MraZ-like"/>
    <property type="match status" value="1"/>
</dbReference>
<dbReference type="GO" id="GO:0009295">
    <property type="term" value="C:nucleoid"/>
    <property type="evidence" value="ECO:0007669"/>
    <property type="project" value="UniProtKB-SubCell"/>
</dbReference>
<comment type="subunit">
    <text evidence="7">Forms oligomers.</text>
</comment>
<dbReference type="GO" id="GO:0003700">
    <property type="term" value="F:DNA-binding transcription factor activity"/>
    <property type="evidence" value="ECO:0007669"/>
    <property type="project" value="UniProtKB-UniRule"/>
</dbReference>
<dbReference type="InterPro" id="IPR038619">
    <property type="entry name" value="MraZ_sf"/>
</dbReference>
<comment type="similarity">
    <text evidence="7">Belongs to the MraZ family.</text>
</comment>
<dbReference type="GO" id="GO:0051301">
    <property type="term" value="P:cell division"/>
    <property type="evidence" value="ECO:0007669"/>
    <property type="project" value="UniProtKB-KW"/>
</dbReference>
<evidence type="ECO:0000256" key="3">
    <source>
        <dbReference type="ARBA" id="ARBA00022737"/>
    </source>
</evidence>
<dbReference type="InterPro" id="IPR035644">
    <property type="entry name" value="MraZ_C"/>
</dbReference>
<dbReference type="EMBL" id="MHLH01000015">
    <property type="protein sequence ID" value="OGZ03757.1"/>
    <property type="molecule type" value="Genomic_DNA"/>
</dbReference>
<dbReference type="PROSITE" id="PS51740">
    <property type="entry name" value="SPOVT_ABRB"/>
    <property type="match status" value="2"/>
</dbReference>
<dbReference type="InterPro" id="IPR035642">
    <property type="entry name" value="MraZ_N"/>
</dbReference>
<keyword evidence="9" id="KW-0132">Cell division</keyword>
<dbReference type="NCBIfam" id="TIGR00242">
    <property type="entry name" value="division/cell wall cluster transcriptional repressor MraZ"/>
    <property type="match status" value="1"/>
</dbReference>
<dbReference type="InterPro" id="IPR007159">
    <property type="entry name" value="SpoVT-AbrB_dom"/>
</dbReference>
<comment type="caution">
    <text evidence="9">The sequence shown here is derived from an EMBL/GenBank/DDBJ whole genome shotgun (WGS) entry which is preliminary data.</text>
</comment>
<dbReference type="PANTHER" id="PTHR34701">
    <property type="entry name" value="TRANSCRIPTIONAL REGULATOR MRAZ"/>
    <property type="match status" value="1"/>
</dbReference>
<dbReference type="GO" id="GO:2000143">
    <property type="term" value="P:negative regulation of DNA-templated transcription initiation"/>
    <property type="evidence" value="ECO:0007669"/>
    <property type="project" value="TreeGrafter"/>
</dbReference>
<evidence type="ECO:0000256" key="6">
    <source>
        <dbReference type="ARBA" id="ARBA00023163"/>
    </source>
</evidence>
<protein>
    <recommendedName>
        <fullName evidence="1 7">Transcriptional regulator MraZ</fullName>
    </recommendedName>
</protein>
<reference evidence="9 10" key="1">
    <citation type="journal article" date="2016" name="Nat. Commun.">
        <title>Thousands of microbial genomes shed light on interconnected biogeochemical processes in an aquifer system.</title>
        <authorList>
            <person name="Anantharaman K."/>
            <person name="Brown C.T."/>
            <person name="Hug L.A."/>
            <person name="Sharon I."/>
            <person name="Castelle C.J."/>
            <person name="Probst A.J."/>
            <person name="Thomas B.C."/>
            <person name="Singh A."/>
            <person name="Wilkins M.J."/>
            <person name="Karaoz U."/>
            <person name="Brodie E.L."/>
            <person name="Williams K.H."/>
            <person name="Hubbard S.S."/>
            <person name="Banfield J.F."/>
        </authorList>
    </citation>
    <scope>NUCLEOTIDE SEQUENCE [LARGE SCALE GENOMIC DNA]</scope>
</reference>
<evidence type="ECO:0000313" key="10">
    <source>
        <dbReference type="Proteomes" id="UP000178841"/>
    </source>
</evidence>
<dbReference type="PANTHER" id="PTHR34701:SF1">
    <property type="entry name" value="TRANSCRIPTIONAL REGULATOR MRAZ"/>
    <property type="match status" value="1"/>
</dbReference>
<dbReference type="HAMAP" id="MF_01008">
    <property type="entry name" value="MraZ"/>
    <property type="match status" value="1"/>
</dbReference>
<dbReference type="GO" id="GO:0000976">
    <property type="term" value="F:transcription cis-regulatory region binding"/>
    <property type="evidence" value="ECO:0007669"/>
    <property type="project" value="TreeGrafter"/>
</dbReference>
<dbReference type="STRING" id="1798657.A2648_02265"/>
<evidence type="ECO:0000256" key="1">
    <source>
        <dbReference type="ARBA" id="ARBA00013860"/>
    </source>
</evidence>
<evidence type="ECO:0000256" key="7">
    <source>
        <dbReference type="HAMAP-Rule" id="MF_01008"/>
    </source>
</evidence>
<dbReference type="Gene3D" id="3.40.1550.20">
    <property type="entry name" value="Transcriptional regulator MraZ domain"/>
    <property type="match status" value="1"/>
</dbReference>